<accession>A0A229R3R8</accession>
<feature type="transmembrane region" description="Helical" evidence="1">
    <location>
        <begin position="51"/>
        <end position="73"/>
    </location>
</feature>
<name>A0A229R3R8_AMYAL</name>
<comment type="caution">
    <text evidence="2">The sequence shown here is derived from an EMBL/GenBank/DDBJ whole genome shotgun (WGS) entry which is preliminary data.</text>
</comment>
<gene>
    <name evidence="2" type="ORF">CFP75_43450</name>
</gene>
<dbReference type="InterPro" id="IPR045635">
    <property type="entry name" value="DUF6412"/>
</dbReference>
<sequence>MERTFFGVRLKLMLALFLPELFLVLPVVGGVNPLGLVTALTASVTVANPLGLAAALTASLAVVLLALSAHFRLEPAAAAMKVRAISLRERAQLFLSLRDPDARGRVRPRAPSQGFAAA</sequence>
<proteinExistence type="predicted"/>
<dbReference type="EMBL" id="NMQU01000225">
    <property type="protein sequence ID" value="OXM41320.1"/>
    <property type="molecule type" value="Genomic_DNA"/>
</dbReference>
<keyword evidence="1" id="KW-0812">Transmembrane</keyword>
<feature type="transmembrane region" description="Helical" evidence="1">
    <location>
        <begin position="12"/>
        <end position="31"/>
    </location>
</feature>
<evidence type="ECO:0000256" key="1">
    <source>
        <dbReference type="SAM" id="Phobius"/>
    </source>
</evidence>
<reference evidence="2 3" key="1">
    <citation type="submission" date="2017-07" db="EMBL/GenBank/DDBJ databases">
        <title>Amycolatopsis alba DSM 44262 Genome sequencing and assembly.</title>
        <authorList>
            <person name="Kaur N."/>
            <person name="Mayilraj S."/>
        </authorList>
    </citation>
    <scope>NUCLEOTIDE SEQUENCE [LARGE SCALE GENOMIC DNA]</scope>
    <source>
        <strain evidence="2 3">DSM 44262</strain>
    </source>
</reference>
<dbReference type="AlphaFoldDB" id="A0A229R3R8"/>
<organism evidence="2 3">
    <name type="scientific">Amycolatopsis alba DSM 44262</name>
    <dbReference type="NCBI Taxonomy" id="1125972"/>
    <lineage>
        <taxon>Bacteria</taxon>
        <taxon>Bacillati</taxon>
        <taxon>Actinomycetota</taxon>
        <taxon>Actinomycetes</taxon>
        <taxon>Pseudonocardiales</taxon>
        <taxon>Pseudonocardiaceae</taxon>
        <taxon>Amycolatopsis</taxon>
    </lineage>
</organism>
<protein>
    <submittedName>
        <fullName evidence="2">Uncharacterized protein</fullName>
    </submittedName>
</protein>
<dbReference type="Pfam" id="PF19950">
    <property type="entry name" value="DUF6412"/>
    <property type="match status" value="1"/>
</dbReference>
<evidence type="ECO:0000313" key="2">
    <source>
        <dbReference type="EMBL" id="OXM41320.1"/>
    </source>
</evidence>
<keyword evidence="1" id="KW-1133">Transmembrane helix</keyword>
<dbReference type="Proteomes" id="UP000215563">
    <property type="component" value="Unassembled WGS sequence"/>
</dbReference>
<dbReference type="RefSeq" id="WP_026467538.1">
    <property type="nucleotide sequence ID" value="NZ_KB913032.1"/>
</dbReference>
<keyword evidence="3" id="KW-1185">Reference proteome</keyword>
<evidence type="ECO:0000313" key="3">
    <source>
        <dbReference type="Proteomes" id="UP000215563"/>
    </source>
</evidence>
<dbReference type="OrthoDB" id="3700882at2"/>
<keyword evidence="1" id="KW-0472">Membrane</keyword>